<dbReference type="GO" id="GO:0052689">
    <property type="term" value="F:carboxylic ester hydrolase activity"/>
    <property type="evidence" value="ECO:0007669"/>
    <property type="project" value="InterPro"/>
</dbReference>
<evidence type="ECO:0000259" key="5">
    <source>
        <dbReference type="Pfam" id="PF07859"/>
    </source>
</evidence>
<protein>
    <submittedName>
        <fullName evidence="6">AADAC protein</fullName>
    </submittedName>
</protein>
<proteinExistence type="inferred from homology"/>
<evidence type="ECO:0000256" key="3">
    <source>
        <dbReference type="PIRSR" id="PIRSR037251-1"/>
    </source>
</evidence>
<evidence type="ECO:0000256" key="2">
    <source>
        <dbReference type="ARBA" id="ARBA00022801"/>
    </source>
</evidence>
<name>A0A8K0EL47_BRALA</name>
<feature type="signal peptide" evidence="4">
    <location>
        <begin position="1"/>
        <end position="19"/>
    </location>
</feature>
<dbReference type="InterPro" id="IPR050300">
    <property type="entry name" value="GDXG_lipolytic_enzyme"/>
</dbReference>
<evidence type="ECO:0000256" key="1">
    <source>
        <dbReference type="ARBA" id="ARBA00010515"/>
    </source>
</evidence>
<evidence type="ECO:0000313" key="7">
    <source>
        <dbReference type="Proteomes" id="UP000838412"/>
    </source>
</evidence>
<evidence type="ECO:0000256" key="4">
    <source>
        <dbReference type="SAM" id="SignalP"/>
    </source>
</evidence>
<keyword evidence="4" id="KW-0732">Signal</keyword>
<feature type="domain" description="Alpha/beta hydrolase fold-3" evidence="5">
    <location>
        <begin position="310"/>
        <end position="374"/>
    </location>
</feature>
<feature type="active site" evidence="3">
    <location>
        <position position="372"/>
    </location>
</feature>
<feature type="active site" evidence="3">
    <location>
        <position position="188"/>
    </location>
</feature>
<dbReference type="InterPro" id="IPR029058">
    <property type="entry name" value="AB_hydrolase_fold"/>
</dbReference>
<reference evidence="6" key="1">
    <citation type="submission" date="2022-01" db="EMBL/GenBank/DDBJ databases">
        <authorList>
            <person name="Braso-Vives M."/>
        </authorList>
    </citation>
    <scope>NUCLEOTIDE SEQUENCE</scope>
</reference>
<keyword evidence="7" id="KW-1185">Reference proteome</keyword>
<dbReference type="SUPFAM" id="SSF53474">
    <property type="entry name" value="alpha/beta-Hydrolases"/>
    <property type="match status" value="1"/>
</dbReference>
<organism evidence="6 7">
    <name type="scientific">Branchiostoma lanceolatum</name>
    <name type="common">Common lancelet</name>
    <name type="synonym">Amphioxus lanceolatum</name>
    <dbReference type="NCBI Taxonomy" id="7740"/>
    <lineage>
        <taxon>Eukaryota</taxon>
        <taxon>Metazoa</taxon>
        <taxon>Chordata</taxon>
        <taxon>Cephalochordata</taxon>
        <taxon>Leptocardii</taxon>
        <taxon>Amphioxiformes</taxon>
        <taxon>Branchiostomatidae</taxon>
        <taxon>Branchiostoma</taxon>
    </lineage>
</organism>
<dbReference type="InterPro" id="IPR017157">
    <property type="entry name" value="Arylacetamide_deacetylase"/>
</dbReference>
<feature type="chain" id="PRO_5035419884" evidence="4">
    <location>
        <begin position="20"/>
        <end position="405"/>
    </location>
</feature>
<feature type="active site" evidence="3">
    <location>
        <position position="342"/>
    </location>
</feature>
<dbReference type="EMBL" id="OV696688">
    <property type="protein sequence ID" value="CAH1258185.1"/>
    <property type="molecule type" value="Genomic_DNA"/>
</dbReference>
<dbReference type="Gene3D" id="3.40.50.1820">
    <property type="entry name" value="alpha/beta hydrolase"/>
    <property type="match status" value="1"/>
</dbReference>
<accession>A0A8K0EL47</accession>
<gene>
    <name evidence="6" type="primary">AADAC</name>
    <name evidence="6" type="ORF">BLAG_LOCUS15840</name>
</gene>
<comment type="similarity">
    <text evidence="1">Belongs to the 'GDXG' lipolytic enzyme family.</text>
</comment>
<dbReference type="PANTHER" id="PTHR48081">
    <property type="entry name" value="AB HYDROLASE SUPERFAMILY PROTEIN C4A8.06C"/>
    <property type="match status" value="1"/>
</dbReference>
<dbReference type="PIRSF" id="PIRSF037251">
    <property type="entry name" value="Arylacetamide_deacetylase"/>
    <property type="match status" value="1"/>
</dbReference>
<dbReference type="AlphaFoldDB" id="A0A8K0EL47"/>
<dbReference type="OrthoDB" id="408631at2759"/>
<dbReference type="Pfam" id="PF07859">
    <property type="entry name" value="Abhydrolase_3"/>
    <property type="match status" value="2"/>
</dbReference>
<dbReference type="PANTHER" id="PTHR48081:SF8">
    <property type="entry name" value="ALPHA_BETA HYDROLASE FOLD-3 DOMAIN-CONTAINING PROTEIN-RELATED"/>
    <property type="match status" value="1"/>
</dbReference>
<dbReference type="InterPro" id="IPR013094">
    <property type="entry name" value="AB_hydrolase_3"/>
</dbReference>
<keyword evidence="2" id="KW-0378">Hydrolase</keyword>
<dbReference type="GO" id="GO:0016020">
    <property type="term" value="C:membrane"/>
    <property type="evidence" value="ECO:0007669"/>
    <property type="project" value="InterPro"/>
</dbReference>
<sequence>MGALTKASVVLALLAVLAAWRYFPPVPEGIVEQGKFRVLTFSFKLQDDLATVAEFLGLTTKLAFMRAAQKLLVVKTEDPSVQVTDTTFAGVKVRLYEPTGGKKTKKGPGLIYYHGGGFCVLDVDTHHHITLHLAKTLGIVVVSVDYRLAPEHVYPAALDDCVAATKHFIHNAGKYNVDPSHIAVAGDSAGGHLSTTVSLKLSQENFMPMPRLQALIYPGTQFVSLDTPSYRQSGHVYPLTNKNVAFFMSNYLVGDLSLVQTFLSHENLSDKFNSSHYADYLDPHLIDPKIPPRPPGKKMSAAEVGVNPQSKNLLHPHISPLMAEETDLKRLPKTYIAVCEHDSIRDNGILYGRRLEKAGVQVQMKHYMSGFHMVFQFFGYVPAFSRFEVGQEMMDDLVSYLREHL</sequence>
<dbReference type="Proteomes" id="UP000838412">
    <property type="component" value="Chromosome 3"/>
</dbReference>
<evidence type="ECO:0000313" key="6">
    <source>
        <dbReference type="EMBL" id="CAH1258185.1"/>
    </source>
</evidence>
<feature type="domain" description="Alpha/beta hydrolase fold-3" evidence="5">
    <location>
        <begin position="110"/>
        <end position="256"/>
    </location>
</feature>